<accession>A0A2M6Z496</accession>
<evidence type="ECO:0000256" key="1">
    <source>
        <dbReference type="SAM" id="Phobius"/>
    </source>
</evidence>
<keyword evidence="1" id="KW-1133">Transmembrane helix</keyword>
<feature type="transmembrane region" description="Helical" evidence="1">
    <location>
        <begin position="12"/>
        <end position="36"/>
    </location>
</feature>
<organism evidence="2 3">
    <name type="scientific">bacterium (Candidatus Gribaldobacteria) CG07_land_8_20_14_0_80_33_18</name>
    <dbReference type="NCBI Taxonomy" id="2014272"/>
    <lineage>
        <taxon>Bacteria</taxon>
        <taxon>Candidatus Gribaldobacteria</taxon>
    </lineage>
</organism>
<dbReference type="AlphaFoldDB" id="A0A2M6Z496"/>
<keyword evidence="1" id="KW-0472">Membrane</keyword>
<protein>
    <recommendedName>
        <fullName evidence="4">3D domain-containing protein</fullName>
    </recommendedName>
</protein>
<dbReference type="EMBL" id="PEWP01000008">
    <property type="protein sequence ID" value="PIU47234.1"/>
    <property type="molecule type" value="Genomic_DNA"/>
</dbReference>
<comment type="caution">
    <text evidence="2">The sequence shown here is derived from an EMBL/GenBank/DDBJ whole genome shotgun (WGS) entry which is preliminary data.</text>
</comment>
<dbReference type="Proteomes" id="UP000228777">
    <property type="component" value="Unassembled WGS sequence"/>
</dbReference>
<gene>
    <name evidence="2" type="ORF">COS93_00330</name>
</gene>
<sequence>MYTLNKRLIFKIIGQYGLVSITLTSVLASILIPLPLEKAMADVINLEENLSSLQIVQETTLLPSAPCFLENPPKKIKVIVTAYSSSSWETDDNPYITASGSYVKEGIVANNILPFGTKIRLPEVFGDKIFIVEDRMHWRKDNYHIDIWSSSYEEAKNFGAKITEMEILNTD</sequence>
<name>A0A2M6Z496_9BACT</name>
<evidence type="ECO:0000313" key="2">
    <source>
        <dbReference type="EMBL" id="PIU47234.1"/>
    </source>
</evidence>
<keyword evidence="1" id="KW-0812">Transmembrane</keyword>
<dbReference type="InterPro" id="IPR059180">
    <property type="entry name" value="3D_YorM"/>
</dbReference>
<evidence type="ECO:0000313" key="3">
    <source>
        <dbReference type="Proteomes" id="UP000228777"/>
    </source>
</evidence>
<reference evidence="3" key="1">
    <citation type="submission" date="2017-09" db="EMBL/GenBank/DDBJ databases">
        <title>Depth-based differentiation of microbial function through sediment-hosted aquifers and enrichment of novel symbionts in the deep terrestrial subsurface.</title>
        <authorList>
            <person name="Probst A.J."/>
            <person name="Ladd B."/>
            <person name="Jarett J.K."/>
            <person name="Geller-Mcgrath D.E."/>
            <person name="Sieber C.M.K."/>
            <person name="Emerson J.B."/>
            <person name="Anantharaman K."/>
            <person name="Thomas B.C."/>
            <person name="Malmstrom R."/>
            <person name="Stieglmeier M."/>
            <person name="Klingl A."/>
            <person name="Woyke T."/>
            <person name="Ryan C.M."/>
            <person name="Banfield J.F."/>
        </authorList>
    </citation>
    <scope>NUCLEOTIDE SEQUENCE [LARGE SCALE GENOMIC DNA]</scope>
</reference>
<proteinExistence type="predicted"/>
<dbReference type="CDD" id="cd14667">
    <property type="entry name" value="3D_containing_proteins"/>
    <property type="match status" value="1"/>
</dbReference>
<evidence type="ECO:0008006" key="4">
    <source>
        <dbReference type="Google" id="ProtNLM"/>
    </source>
</evidence>